<gene>
    <name evidence="1" type="ORF">ACFFNY_13015</name>
</gene>
<evidence type="ECO:0000313" key="1">
    <source>
        <dbReference type="EMBL" id="MFB9752479.1"/>
    </source>
</evidence>
<sequence>MSLLDSLGIKSGQMVRTDNSIANEADGINEDGSQNVRIVGSKTVDLAFHDGVAAAGTGTIFNVGGYKTLTIEITGTSTSRTIVFEGASVGGTYYPVMGIRMSDMFLSTQTTGSSELWQFDATGLVNFRARLSAVAGGNVTVKGRAVV</sequence>
<dbReference type="EMBL" id="JBHMAG010000009">
    <property type="protein sequence ID" value="MFB9752479.1"/>
    <property type="molecule type" value="Genomic_DNA"/>
</dbReference>
<dbReference type="RefSeq" id="WP_344911652.1">
    <property type="nucleotide sequence ID" value="NZ_BAAAYO010000010.1"/>
</dbReference>
<name>A0ABV5VVZ3_9BACL</name>
<reference evidence="1 2" key="1">
    <citation type="submission" date="2024-09" db="EMBL/GenBank/DDBJ databases">
        <authorList>
            <person name="Sun Q."/>
            <person name="Mori K."/>
        </authorList>
    </citation>
    <scope>NUCLEOTIDE SEQUENCE [LARGE SCALE GENOMIC DNA]</scope>
    <source>
        <strain evidence="1 2">JCM 12520</strain>
    </source>
</reference>
<dbReference type="Proteomes" id="UP001589619">
    <property type="component" value="Unassembled WGS sequence"/>
</dbReference>
<comment type="caution">
    <text evidence="1">The sequence shown here is derived from an EMBL/GenBank/DDBJ whole genome shotgun (WGS) entry which is preliminary data.</text>
</comment>
<evidence type="ECO:0000313" key="2">
    <source>
        <dbReference type="Proteomes" id="UP001589619"/>
    </source>
</evidence>
<protein>
    <submittedName>
        <fullName evidence="1">Uncharacterized protein</fullName>
    </submittedName>
</protein>
<proteinExistence type="predicted"/>
<keyword evidence="2" id="KW-1185">Reference proteome</keyword>
<accession>A0ABV5VVZ3</accession>
<organism evidence="1 2">
    <name type="scientific">Paenibacillus hodogayensis</name>
    <dbReference type="NCBI Taxonomy" id="279208"/>
    <lineage>
        <taxon>Bacteria</taxon>
        <taxon>Bacillati</taxon>
        <taxon>Bacillota</taxon>
        <taxon>Bacilli</taxon>
        <taxon>Bacillales</taxon>
        <taxon>Paenibacillaceae</taxon>
        <taxon>Paenibacillus</taxon>
    </lineage>
</organism>